<dbReference type="RefSeq" id="WP_154592488.1">
    <property type="nucleotide sequence ID" value="NZ_CP171001.1"/>
</dbReference>
<dbReference type="EMBL" id="WLVL01000017">
    <property type="protein sequence ID" value="MTB71155.1"/>
    <property type="molecule type" value="Genomic_DNA"/>
</dbReference>
<organism evidence="1 2">
    <name type="scientific">Arsenicicoccus cauae</name>
    <dbReference type="NCBI Taxonomy" id="2663847"/>
    <lineage>
        <taxon>Bacteria</taxon>
        <taxon>Bacillati</taxon>
        <taxon>Actinomycetota</taxon>
        <taxon>Actinomycetes</taxon>
        <taxon>Micrococcales</taxon>
        <taxon>Intrasporangiaceae</taxon>
        <taxon>Arsenicicoccus</taxon>
    </lineage>
</organism>
<protein>
    <submittedName>
        <fullName evidence="1">Uncharacterized protein</fullName>
    </submittedName>
</protein>
<accession>A0A6I3IHP0</accession>
<dbReference type="AlphaFoldDB" id="A0A6I3IHP0"/>
<sequence length="106" mass="11279">MSQVVGLDGDVLAVLVRLQVLDDDSPFEAWHHRDLSPFLPPGSPSRLHLRHHVLSTPVGLASVAHDCPLAAPEDPPGPRPWAPEVGVGITDVSLGYGVEIRPGPSM</sequence>
<proteinExistence type="predicted"/>
<reference evidence="1 2" key="1">
    <citation type="submission" date="2019-11" db="EMBL/GenBank/DDBJ databases">
        <title>Whole genome sequencing identifies a novel species of the genus Arsenicicoccus isolated from human blood.</title>
        <authorList>
            <person name="Jeong J.H."/>
            <person name="Kweon O.J."/>
            <person name="Kim H.R."/>
            <person name="Kim T.-H."/>
            <person name="Ha S.-M."/>
            <person name="Lee M.-K."/>
        </authorList>
    </citation>
    <scope>NUCLEOTIDE SEQUENCE [LARGE SCALE GENOMIC DNA]</scope>
    <source>
        <strain evidence="1 2">MKL-02</strain>
    </source>
</reference>
<evidence type="ECO:0000313" key="2">
    <source>
        <dbReference type="Proteomes" id="UP000431092"/>
    </source>
</evidence>
<dbReference type="Proteomes" id="UP000431092">
    <property type="component" value="Unassembled WGS sequence"/>
</dbReference>
<gene>
    <name evidence="1" type="ORF">GGG17_04030</name>
</gene>
<comment type="caution">
    <text evidence="1">The sequence shown here is derived from an EMBL/GenBank/DDBJ whole genome shotgun (WGS) entry which is preliminary data.</text>
</comment>
<name>A0A6I3IHP0_9MICO</name>
<keyword evidence="2" id="KW-1185">Reference proteome</keyword>
<evidence type="ECO:0000313" key="1">
    <source>
        <dbReference type="EMBL" id="MTB71155.1"/>
    </source>
</evidence>